<sequence>MKAFDRYTVVQLIFIIVGGTLGIIYLPVLWLAISVENVSLLNNGFVNSILGAIIFFILSIIFGKKIVKTLSKLEKYLSSKNPFYILMGTIGMIIGLVLAILISIVLFRTPYFITNTLIPALLMIVFGYLGFVLGTTRLNDWNKIFHFSLKKATNTFSNNTKKDKSYKILDTNILIDGRIYELIKTGFLEGTLLVPKFVLYELQYIADSSDSAKRVRGRRGLDILNKLQTEKIMPIEITDKDYKEIPEVDSKLIQLAKNVDGEIVTNDYNLNKVIKFQRVKVLNINELASALKPSYIPGEHLEVMILKKGTERSQGVAYLDDGTMVVVEEGKNYLNKRLTVEVTSSIQTDAGKMIFAKIINK</sequence>
<feature type="transmembrane region" description="Helical" evidence="5">
    <location>
        <begin position="112"/>
        <end position="133"/>
    </location>
</feature>
<protein>
    <submittedName>
        <fullName evidence="6">PIN/TRAM domain-containing protein</fullName>
    </submittedName>
</protein>
<dbReference type="Proteomes" id="UP000784700">
    <property type="component" value="Unassembled WGS sequence"/>
</dbReference>
<feature type="transmembrane region" description="Helical" evidence="5">
    <location>
        <begin position="83"/>
        <end position="106"/>
    </location>
</feature>
<dbReference type="GeneID" id="58108843"/>
<dbReference type="Pfam" id="PF01850">
    <property type="entry name" value="PIN"/>
    <property type="match status" value="1"/>
</dbReference>
<dbReference type="AlphaFoldDB" id="A0A2S2JL30"/>
<keyword evidence="5" id="KW-1133">Transmembrane helix</keyword>
<gene>
    <name evidence="6" type="ORF">DY130_06210</name>
</gene>
<dbReference type="PROSITE" id="PS50926">
    <property type="entry name" value="TRAM"/>
    <property type="match status" value="1"/>
</dbReference>
<dbReference type="EMBL" id="QUBG01000006">
    <property type="protein sequence ID" value="TPR43267.1"/>
    <property type="molecule type" value="Genomic_DNA"/>
</dbReference>
<dbReference type="InterPro" id="IPR002792">
    <property type="entry name" value="TRAM_dom"/>
</dbReference>
<feature type="transmembrane region" description="Helical" evidence="5">
    <location>
        <begin position="45"/>
        <end position="62"/>
    </location>
</feature>
<keyword evidence="4" id="KW-0460">Magnesium</keyword>
<dbReference type="CDD" id="cd09877">
    <property type="entry name" value="PIN_YacL-like"/>
    <property type="match status" value="1"/>
</dbReference>
<evidence type="ECO:0000256" key="3">
    <source>
        <dbReference type="ARBA" id="ARBA00022801"/>
    </source>
</evidence>
<dbReference type="PANTHER" id="PTHR11603:SF147">
    <property type="entry name" value="MEMBRANE PROTEIN"/>
    <property type="match status" value="1"/>
</dbReference>
<dbReference type="GO" id="GO:0004518">
    <property type="term" value="F:nuclease activity"/>
    <property type="evidence" value="ECO:0007669"/>
    <property type="project" value="UniProtKB-KW"/>
</dbReference>
<keyword evidence="5" id="KW-0812">Transmembrane</keyword>
<evidence type="ECO:0000313" key="7">
    <source>
        <dbReference type="Proteomes" id="UP000784700"/>
    </source>
</evidence>
<proteinExistence type="predicted"/>
<feature type="transmembrane region" description="Helical" evidence="5">
    <location>
        <begin position="12"/>
        <end position="33"/>
    </location>
</feature>
<dbReference type="InterPro" id="IPR029060">
    <property type="entry name" value="PIN-like_dom_sf"/>
</dbReference>
<dbReference type="GO" id="GO:0016787">
    <property type="term" value="F:hydrolase activity"/>
    <property type="evidence" value="ECO:0007669"/>
    <property type="project" value="UniProtKB-KW"/>
</dbReference>
<name>A0A2S2JL30_9LACO</name>
<reference evidence="6" key="1">
    <citation type="submission" date="2018-08" db="EMBL/GenBank/DDBJ databases">
        <title>Comparative genomics of wild bee and flower associated Lactobacillus reveals potential adaptation to the bee host.</title>
        <authorList>
            <person name="Vuong H.Q."/>
            <person name="Mcfrederick Q.S."/>
        </authorList>
    </citation>
    <scope>NUCLEOTIDE SEQUENCE</scope>
    <source>
        <strain evidence="6">HV_63</strain>
    </source>
</reference>
<comment type="caution">
    <text evidence="6">The sequence shown here is derived from an EMBL/GenBank/DDBJ whole genome shotgun (WGS) entry which is preliminary data.</text>
</comment>
<dbReference type="SMART" id="SM00670">
    <property type="entry name" value="PINc"/>
    <property type="match status" value="1"/>
</dbReference>
<keyword evidence="2" id="KW-0540">Nuclease</keyword>
<dbReference type="RefSeq" id="WP_108982815.1">
    <property type="nucleotide sequence ID" value="NZ_BAABXB010000143.1"/>
</dbReference>
<evidence type="ECO:0000256" key="1">
    <source>
        <dbReference type="ARBA" id="ARBA00001946"/>
    </source>
</evidence>
<dbReference type="Gene3D" id="3.40.50.1010">
    <property type="entry name" value="5'-nuclease"/>
    <property type="match status" value="1"/>
</dbReference>
<evidence type="ECO:0000313" key="6">
    <source>
        <dbReference type="EMBL" id="TPR43267.1"/>
    </source>
</evidence>
<dbReference type="InterPro" id="IPR052041">
    <property type="entry name" value="Nucleic_acid_metab_PIN/TRAM"/>
</dbReference>
<evidence type="ECO:0000256" key="2">
    <source>
        <dbReference type="ARBA" id="ARBA00022722"/>
    </source>
</evidence>
<dbReference type="PANTHER" id="PTHR11603">
    <property type="entry name" value="AAA FAMILY ATPASE"/>
    <property type="match status" value="1"/>
</dbReference>
<keyword evidence="3" id="KW-0378">Hydrolase</keyword>
<accession>A0A2S2JL30</accession>
<comment type="cofactor">
    <cofactor evidence="1">
        <name>Mg(2+)</name>
        <dbReference type="ChEBI" id="CHEBI:18420"/>
    </cofactor>
</comment>
<dbReference type="OrthoDB" id="9780734at2"/>
<dbReference type="SUPFAM" id="SSF88723">
    <property type="entry name" value="PIN domain-like"/>
    <property type="match status" value="1"/>
</dbReference>
<organism evidence="6 7">
    <name type="scientific">Apilactobacillus micheneri</name>
    <dbReference type="NCBI Taxonomy" id="1899430"/>
    <lineage>
        <taxon>Bacteria</taxon>
        <taxon>Bacillati</taxon>
        <taxon>Bacillota</taxon>
        <taxon>Bacilli</taxon>
        <taxon>Lactobacillales</taxon>
        <taxon>Lactobacillaceae</taxon>
        <taxon>Apilactobacillus</taxon>
    </lineage>
</organism>
<evidence type="ECO:0000256" key="4">
    <source>
        <dbReference type="ARBA" id="ARBA00022842"/>
    </source>
</evidence>
<evidence type="ECO:0000256" key="5">
    <source>
        <dbReference type="SAM" id="Phobius"/>
    </source>
</evidence>
<keyword evidence="5" id="KW-0472">Membrane</keyword>
<dbReference type="InterPro" id="IPR002716">
    <property type="entry name" value="PIN_dom"/>
</dbReference>